<sequence length="94" mass="10504">MANSLVQVREGSEPGYFEVHVRYPKRQTVIELVIIAIGLMSSMLKSLDLFMEPSISLSVVAKKVRRLQTVLASNGRWIDAISMIGLFCFSCNIV</sequence>
<gene>
    <name evidence="1" type="ORF">KP509_10G016700</name>
</gene>
<dbReference type="AlphaFoldDB" id="A0A8T2TTP6"/>
<name>A0A8T2TTP6_CERRI</name>
<organism evidence="1 2">
    <name type="scientific">Ceratopteris richardii</name>
    <name type="common">Triangle waterfern</name>
    <dbReference type="NCBI Taxonomy" id="49495"/>
    <lineage>
        <taxon>Eukaryota</taxon>
        <taxon>Viridiplantae</taxon>
        <taxon>Streptophyta</taxon>
        <taxon>Embryophyta</taxon>
        <taxon>Tracheophyta</taxon>
        <taxon>Polypodiopsida</taxon>
        <taxon>Polypodiidae</taxon>
        <taxon>Polypodiales</taxon>
        <taxon>Pteridineae</taxon>
        <taxon>Pteridaceae</taxon>
        <taxon>Parkerioideae</taxon>
        <taxon>Ceratopteris</taxon>
    </lineage>
</organism>
<accession>A0A8T2TTP6</accession>
<comment type="caution">
    <text evidence="1">The sequence shown here is derived from an EMBL/GenBank/DDBJ whole genome shotgun (WGS) entry which is preliminary data.</text>
</comment>
<dbReference type="Proteomes" id="UP000825935">
    <property type="component" value="Chromosome 10"/>
</dbReference>
<evidence type="ECO:0000313" key="1">
    <source>
        <dbReference type="EMBL" id="KAH7426787.1"/>
    </source>
</evidence>
<reference evidence="1" key="1">
    <citation type="submission" date="2021-08" db="EMBL/GenBank/DDBJ databases">
        <title>WGS assembly of Ceratopteris richardii.</title>
        <authorList>
            <person name="Marchant D.B."/>
            <person name="Chen G."/>
            <person name="Jenkins J."/>
            <person name="Shu S."/>
            <person name="Leebens-Mack J."/>
            <person name="Grimwood J."/>
            <person name="Schmutz J."/>
            <person name="Soltis P."/>
            <person name="Soltis D."/>
            <person name="Chen Z.-H."/>
        </authorList>
    </citation>
    <scope>NUCLEOTIDE SEQUENCE</scope>
    <source>
        <strain evidence="1">Whitten #5841</strain>
        <tissue evidence="1">Leaf</tissue>
    </source>
</reference>
<proteinExistence type="predicted"/>
<keyword evidence="2" id="KW-1185">Reference proteome</keyword>
<protein>
    <submittedName>
        <fullName evidence="1">Uncharacterized protein</fullName>
    </submittedName>
</protein>
<dbReference type="EMBL" id="CM035415">
    <property type="protein sequence ID" value="KAH7426787.1"/>
    <property type="molecule type" value="Genomic_DNA"/>
</dbReference>
<evidence type="ECO:0000313" key="2">
    <source>
        <dbReference type="Proteomes" id="UP000825935"/>
    </source>
</evidence>